<keyword evidence="10" id="KW-0961">Cell wall biogenesis/degradation</keyword>
<comment type="similarity">
    <text evidence="3">In the N-terminal section; belongs to the FlgJ family.</text>
</comment>
<dbReference type="RefSeq" id="WP_084970493.1">
    <property type="nucleotide sequence ID" value="NZ_CP026378.1"/>
</dbReference>
<dbReference type="GO" id="GO:0016787">
    <property type="term" value="F:hydrolase activity"/>
    <property type="evidence" value="ECO:0007669"/>
    <property type="project" value="UniProtKB-KW"/>
</dbReference>
<evidence type="ECO:0000256" key="10">
    <source>
        <dbReference type="ARBA" id="ARBA00023316"/>
    </source>
</evidence>
<comment type="function">
    <text evidence="1">Flagellum-specific muramidase which hydrolyzes the peptidoglycan layer to assemble the rod structure in the periplasmic space.</text>
</comment>
<dbReference type="InterPro" id="IPR019301">
    <property type="entry name" value="Flagellar_prot_FlgJ_N"/>
</dbReference>
<evidence type="ECO:0000256" key="7">
    <source>
        <dbReference type="ARBA" id="ARBA00022795"/>
    </source>
</evidence>
<evidence type="ECO:0000256" key="1">
    <source>
        <dbReference type="ARBA" id="ARBA00002954"/>
    </source>
</evidence>
<evidence type="ECO:0000259" key="12">
    <source>
        <dbReference type="SMART" id="SM00047"/>
    </source>
</evidence>
<dbReference type="Proteomes" id="UP000237673">
    <property type="component" value="Chromosome"/>
</dbReference>
<keyword evidence="6" id="KW-0574">Periplasm</keyword>
<dbReference type="InterPro" id="IPR013377">
    <property type="entry name" value="FlgJ"/>
</dbReference>
<evidence type="ECO:0000256" key="11">
    <source>
        <dbReference type="ARBA" id="ARBA00030835"/>
    </source>
</evidence>
<dbReference type="Pfam" id="PF01832">
    <property type="entry name" value="Glucosaminidase"/>
    <property type="match status" value="1"/>
</dbReference>
<evidence type="ECO:0000256" key="6">
    <source>
        <dbReference type="ARBA" id="ARBA00022764"/>
    </source>
</evidence>
<keyword evidence="9" id="KW-0326">Glycosidase</keyword>
<comment type="subcellular location">
    <subcellularLocation>
        <location evidence="2">Periplasm</location>
    </subcellularLocation>
</comment>
<dbReference type="PANTHER" id="PTHR33308:SF9">
    <property type="entry name" value="PEPTIDOGLYCAN HYDROLASE FLGJ"/>
    <property type="match status" value="1"/>
</dbReference>
<dbReference type="PANTHER" id="PTHR33308">
    <property type="entry name" value="PEPTIDOGLYCAN HYDROLASE FLGJ"/>
    <property type="match status" value="1"/>
</dbReference>
<dbReference type="SMART" id="SM00047">
    <property type="entry name" value="LYZ2"/>
    <property type="match status" value="1"/>
</dbReference>
<evidence type="ECO:0000256" key="5">
    <source>
        <dbReference type="ARBA" id="ARBA00013433"/>
    </source>
</evidence>
<evidence type="ECO:0000256" key="2">
    <source>
        <dbReference type="ARBA" id="ARBA00004418"/>
    </source>
</evidence>
<organism evidence="13 14">
    <name type="scientific">Mixta calida</name>
    <dbReference type="NCBI Taxonomy" id="665913"/>
    <lineage>
        <taxon>Bacteria</taxon>
        <taxon>Pseudomonadati</taxon>
        <taxon>Pseudomonadota</taxon>
        <taxon>Gammaproteobacteria</taxon>
        <taxon>Enterobacterales</taxon>
        <taxon>Erwiniaceae</taxon>
        <taxon>Mixta</taxon>
    </lineage>
</organism>
<evidence type="ECO:0000313" key="13">
    <source>
        <dbReference type="EMBL" id="AUY24899.1"/>
    </source>
</evidence>
<evidence type="ECO:0000313" key="14">
    <source>
        <dbReference type="Proteomes" id="UP000237673"/>
    </source>
</evidence>
<comment type="similarity">
    <text evidence="4">In the C-terminal section; belongs to the glycosyl hydrolase 73 family.</text>
</comment>
<dbReference type="InterPro" id="IPR051056">
    <property type="entry name" value="Glycosyl_Hydrolase_73"/>
</dbReference>
<dbReference type="NCBIfam" id="TIGR02541">
    <property type="entry name" value="flagell_FlgJ"/>
    <property type="match status" value="1"/>
</dbReference>
<dbReference type="Pfam" id="PF10135">
    <property type="entry name" value="Rod-binding"/>
    <property type="match status" value="1"/>
</dbReference>
<dbReference type="InterPro" id="IPR002901">
    <property type="entry name" value="MGlyc_endo_b_GlcNAc-like_dom"/>
</dbReference>
<dbReference type="GeneID" id="84631182"/>
<keyword evidence="7" id="KW-1005">Bacterial flagellum biogenesis</keyword>
<evidence type="ECO:0000256" key="8">
    <source>
        <dbReference type="ARBA" id="ARBA00022801"/>
    </source>
</evidence>
<dbReference type="EMBL" id="CP026378">
    <property type="protein sequence ID" value="AUY24899.1"/>
    <property type="molecule type" value="Genomic_DNA"/>
</dbReference>
<gene>
    <name evidence="13" type="primary">flgJ</name>
    <name evidence="13" type="ORF">C2E16_08250</name>
</gene>
<proteinExistence type="inferred from homology"/>
<evidence type="ECO:0000256" key="4">
    <source>
        <dbReference type="ARBA" id="ARBA00007974"/>
    </source>
</evidence>
<accession>A0ABN5H8Q4</accession>
<reference evidence="13 14" key="1">
    <citation type="submission" date="2018-01" db="EMBL/GenBank/DDBJ databases">
        <title>Complete and assembled Genome of Pantoea calida DSM22759T.</title>
        <authorList>
            <person name="Stevens M.J.A."/>
            <person name="Zurfluh K."/>
            <person name="Stephan R."/>
        </authorList>
    </citation>
    <scope>NUCLEOTIDE SEQUENCE [LARGE SCALE GENOMIC DNA]</scope>
    <source>
        <strain evidence="13 14">DSM 22759</strain>
    </source>
</reference>
<keyword evidence="8 13" id="KW-0378">Hydrolase</keyword>
<sequence>MNDTQSVASAAFDSQSLNDLKRQAGNDPNGKALQVAKQVEGMFVQMMLKSMRQALPQDGLLSTEQSRMFTSMYDQQIAQEMGNKGLGLADVIVKQMMPAQAPDEKAGTVPMPLDRSVVINTLLPRQLEQMQTQMLQMVQRAVPKLPQPTESAPLSGDSSDFIAKLTQPAQLASQQTGIPHQLILAQAALESGWGKRQILTEDGKPSYNLFGIKATSSWQGKTTEITTTEYENGVAKKVKAAFRVYDSYLDALTDYANLLSNNSRYAKVTTAKTAEEGAHALQEAGYATDPKYAKKLVGMIQQFKNLGEKVAKAYGNDIGDLF</sequence>
<dbReference type="Gene3D" id="1.10.530.10">
    <property type="match status" value="1"/>
</dbReference>
<keyword evidence="14" id="KW-1185">Reference proteome</keyword>
<dbReference type="PRINTS" id="PR01002">
    <property type="entry name" value="FLGFLGJ"/>
</dbReference>
<evidence type="ECO:0000256" key="9">
    <source>
        <dbReference type="ARBA" id="ARBA00023295"/>
    </source>
</evidence>
<evidence type="ECO:0000256" key="3">
    <source>
        <dbReference type="ARBA" id="ARBA00006880"/>
    </source>
</evidence>
<protein>
    <recommendedName>
        <fullName evidence="5">Peptidoglycan hydrolase FlgJ</fullName>
    </recommendedName>
    <alternativeName>
        <fullName evidence="11">Muramidase FlgJ</fullName>
    </alternativeName>
</protein>
<name>A0ABN5H8Q4_9GAMM</name>
<dbReference type="Gene3D" id="2.10.70.40">
    <property type="entry name" value="peptidoglycan hydrolase"/>
    <property type="match status" value="1"/>
</dbReference>
<feature type="domain" description="Mannosyl-glycoprotein endo-beta-N-acetylglucosamidase-like" evidence="12">
    <location>
        <begin position="151"/>
        <end position="315"/>
    </location>
</feature>